<accession>A0A061FGM8</accession>
<sequence length="108" mass="12353">MEGMDILKGVRGHYCFSSLLCLSSGLRFGSDDFEFWMIDLEDLPHVRFCPREWEGSFGLNLLVTTPYTIWALFDGSAHGVALRLKPTRRTDNLRILKNCKIMVVKVVT</sequence>
<name>A0A061FGM8_THECC</name>
<gene>
    <name evidence="1" type="ORF">TCM_035028</name>
</gene>
<keyword evidence="2" id="KW-1185">Reference proteome</keyword>
<dbReference type="Gramene" id="EOY16181">
    <property type="protein sequence ID" value="EOY16181"/>
    <property type="gene ID" value="TCM_035028"/>
</dbReference>
<protein>
    <submittedName>
        <fullName evidence="1">Uncharacterized protein</fullName>
    </submittedName>
</protein>
<reference evidence="1 2" key="1">
    <citation type="journal article" date="2013" name="Genome Biol.">
        <title>The genome sequence of the most widely cultivated cacao type and its use to identify candidate genes regulating pod color.</title>
        <authorList>
            <person name="Motamayor J.C."/>
            <person name="Mockaitis K."/>
            <person name="Schmutz J."/>
            <person name="Haiminen N."/>
            <person name="Iii D.L."/>
            <person name="Cornejo O."/>
            <person name="Findley S.D."/>
            <person name="Zheng P."/>
            <person name="Utro F."/>
            <person name="Royaert S."/>
            <person name="Saski C."/>
            <person name="Jenkins J."/>
            <person name="Podicheti R."/>
            <person name="Zhao M."/>
            <person name="Scheffler B.E."/>
            <person name="Stack J.C."/>
            <person name="Feltus F.A."/>
            <person name="Mustiga G.M."/>
            <person name="Amores F."/>
            <person name="Phillips W."/>
            <person name="Marelli J.P."/>
            <person name="May G.D."/>
            <person name="Shapiro H."/>
            <person name="Ma J."/>
            <person name="Bustamante C.D."/>
            <person name="Schnell R.J."/>
            <person name="Main D."/>
            <person name="Gilbert D."/>
            <person name="Parida L."/>
            <person name="Kuhn D.N."/>
        </authorList>
    </citation>
    <scope>NUCLEOTIDE SEQUENCE [LARGE SCALE GENOMIC DNA]</scope>
    <source>
        <strain evidence="2">cv. Matina 1-6</strain>
    </source>
</reference>
<evidence type="ECO:0000313" key="1">
    <source>
        <dbReference type="EMBL" id="EOY16181.1"/>
    </source>
</evidence>
<organism evidence="1 2">
    <name type="scientific">Theobroma cacao</name>
    <name type="common">Cacao</name>
    <name type="synonym">Cocoa</name>
    <dbReference type="NCBI Taxonomy" id="3641"/>
    <lineage>
        <taxon>Eukaryota</taxon>
        <taxon>Viridiplantae</taxon>
        <taxon>Streptophyta</taxon>
        <taxon>Embryophyta</taxon>
        <taxon>Tracheophyta</taxon>
        <taxon>Spermatophyta</taxon>
        <taxon>Magnoliopsida</taxon>
        <taxon>eudicotyledons</taxon>
        <taxon>Gunneridae</taxon>
        <taxon>Pentapetalae</taxon>
        <taxon>rosids</taxon>
        <taxon>malvids</taxon>
        <taxon>Malvales</taxon>
        <taxon>Malvaceae</taxon>
        <taxon>Byttnerioideae</taxon>
        <taxon>Theobroma</taxon>
    </lineage>
</organism>
<dbReference type="InParanoid" id="A0A061FGM8"/>
<proteinExistence type="predicted"/>
<dbReference type="EMBL" id="CM001886">
    <property type="protein sequence ID" value="EOY16181.1"/>
    <property type="molecule type" value="Genomic_DNA"/>
</dbReference>
<dbReference type="HOGENOM" id="CLU_2201839_0_0_1"/>
<evidence type="ECO:0000313" key="2">
    <source>
        <dbReference type="Proteomes" id="UP000026915"/>
    </source>
</evidence>
<dbReference type="Proteomes" id="UP000026915">
    <property type="component" value="Chromosome 8"/>
</dbReference>
<dbReference type="AlphaFoldDB" id="A0A061FGM8"/>